<proteinExistence type="predicted"/>
<dbReference type="Proteomes" id="UP000000753">
    <property type="component" value="Chromosome"/>
</dbReference>
<evidence type="ECO:0000313" key="3">
    <source>
        <dbReference type="Proteomes" id="UP000000753"/>
    </source>
</evidence>
<reference evidence="2 3" key="1">
    <citation type="journal article" date="2008" name="PLoS ONE">
        <title>Environmental adaptation: genomic analysis of the piezotolerant and psychrotolerant deep-sea iron reducing bacterium Shewanella piezotolerans WP3.</title>
        <authorList>
            <person name="Wang F."/>
            <person name="Wang J."/>
            <person name="Jian H."/>
            <person name="Zhang B."/>
            <person name="Li S."/>
            <person name="Wang F."/>
            <person name="Zeng X."/>
            <person name="Gao L."/>
            <person name="Bartlett D.H."/>
            <person name="Yu J."/>
            <person name="Hu S."/>
            <person name="Xiao X."/>
        </authorList>
    </citation>
    <scope>NUCLEOTIDE SEQUENCE [LARGE SCALE GENOMIC DNA]</scope>
    <source>
        <strain evidence="3">WP3 / JCM 13877</strain>
    </source>
</reference>
<dbReference type="eggNOG" id="COG2814">
    <property type="taxonomic scope" value="Bacteria"/>
</dbReference>
<dbReference type="HOGENOM" id="CLU_2828850_0_0_6"/>
<evidence type="ECO:0000313" key="2">
    <source>
        <dbReference type="EMBL" id="ACJ28434.1"/>
    </source>
</evidence>
<keyword evidence="1" id="KW-0472">Membrane</keyword>
<organism evidence="2 3">
    <name type="scientific">Shewanella piezotolerans (strain WP3 / JCM 13877)</name>
    <dbReference type="NCBI Taxonomy" id="225849"/>
    <lineage>
        <taxon>Bacteria</taxon>
        <taxon>Pseudomonadati</taxon>
        <taxon>Pseudomonadota</taxon>
        <taxon>Gammaproteobacteria</taxon>
        <taxon>Alteromonadales</taxon>
        <taxon>Shewanellaceae</taxon>
        <taxon>Shewanella</taxon>
    </lineage>
</organism>
<keyword evidence="1" id="KW-1133">Transmembrane helix</keyword>
<dbReference type="KEGG" id="swp:swp_1659"/>
<keyword evidence="3" id="KW-1185">Reference proteome</keyword>
<gene>
    <name evidence="2" type="ordered locus">swp_1659</name>
</gene>
<keyword evidence="1" id="KW-0812">Transmembrane</keyword>
<protein>
    <submittedName>
        <fullName evidence="2">Uncharacterized protein</fullName>
    </submittedName>
</protein>
<name>B8CLA8_SHEPW</name>
<feature type="transmembrane region" description="Helical" evidence="1">
    <location>
        <begin position="12"/>
        <end position="34"/>
    </location>
</feature>
<accession>B8CLA8</accession>
<sequence>MPIAVQQTEAKRILMITLIVTLISVAGIALPYPILAPLFEQGDSALSQFMGLPKELLLGIVLGVTR</sequence>
<evidence type="ECO:0000256" key="1">
    <source>
        <dbReference type="SAM" id="Phobius"/>
    </source>
</evidence>
<dbReference type="EMBL" id="CP000472">
    <property type="protein sequence ID" value="ACJ28434.1"/>
    <property type="molecule type" value="Genomic_DNA"/>
</dbReference>
<dbReference type="AlphaFoldDB" id="B8CLA8"/>